<protein>
    <submittedName>
        <fullName evidence="2">Uncharacterized protein</fullName>
    </submittedName>
</protein>
<dbReference type="VEuPathDB" id="FungiDB:PAAG_11144"/>
<feature type="region of interest" description="Disordered" evidence="1">
    <location>
        <begin position="18"/>
        <end position="73"/>
    </location>
</feature>
<evidence type="ECO:0000313" key="2">
    <source>
        <dbReference type="EMBL" id="KGQ01972.1"/>
    </source>
</evidence>
<dbReference type="KEGG" id="pbl:PAAG_11144"/>
<organism evidence="2 3">
    <name type="scientific">Paracoccidioides lutzii (strain ATCC MYA-826 / Pb01)</name>
    <name type="common">Paracoccidioides brasiliensis</name>
    <dbReference type="NCBI Taxonomy" id="502779"/>
    <lineage>
        <taxon>Eukaryota</taxon>
        <taxon>Fungi</taxon>
        <taxon>Dikarya</taxon>
        <taxon>Ascomycota</taxon>
        <taxon>Pezizomycotina</taxon>
        <taxon>Eurotiomycetes</taxon>
        <taxon>Eurotiomycetidae</taxon>
        <taxon>Onygenales</taxon>
        <taxon>Ajellomycetaceae</taxon>
        <taxon>Paracoccidioides</taxon>
    </lineage>
</organism>
<evidence type="ECO:0000256" key="1">
    <source>
        <dbReference type="SAM" id="MobiDB-lite"/>
    </source>
</evidence>
<sequence length="90" mass="10012">MQLLLGLSYPGTAPCPRELKPLTDFGRGETKFQGYPKEGTKEDATRNIPRWMAEEEEEEEEAGRCDGLDRTSSSGEALVLIRAAKQARAR</sequence>
<dbReference type="GeneID" id="26970252"/>
<feature type="compositionally biased region" description="Basic and acidic residues" evidence="1">
    <location>
        <begin position="18"/>
        <end position="30"/>
    </location>
</feature>
<name>A0A0A2V6I8_PARBA</name>
<accession>A0A0A2V6I8</accession>
<dbReference type="Proteomes" id="UP000002059">
    <property type="component" value="Partially assembled WGS sequence"/>
</dbReference>
<reference evidence="2 3" key="1">
    <citation type="journal article" date="2011" name="PLoS Genet.">
        <title>Comparative genomic analysis of human fungal pathogens causing paracoccidioidomycosis.</title>
        <authorList>
            <person name="Desjardins C.A."/>
            <person name="Champion M.D."/>
            <person name="Holder J.W."/>
            <person name="Muszewska A."/>
            <person name="Goldberg J."/>
            <person name="Bailao A.M."/>
            <person name="Brigido M.M."/>
            <person name="Ferreira M.E."/>
            <person name="Garcia A.M."/>
            <person name="Grynberg M."/>
            <person name="Gujja S."/>
            <person name="Heiman D.I."/>
            <person name="Henn M.R."/>
            <person name="Kodira C.D."/>
            <person name="Leon-Narvaez H."/>
            <person name="Longo L.V."/>
            <person name="Ma L.J."/>
            <person name="Malavazi I."/>
            <person name="Matsuo A.L."/>
            <person name="Morais F.V."/>
            <person name="Pereira M."/>
            <person name="Rodriguez-Brito S."/>
            <person name="Sakthikumar S."/>
            <person name="Salem-Izacc S.M."/>
            <person name="Sykes S.M."/>
            <person name="Teixeira M.M."/>
            <person name="Vallejo M.C."/>
            <person name="Walter M.E."/>
            <person name="Yandava C."/>
            <person name="Young S."/>
            <person name="Zeng Q."/>
            <person name="Zucker J."/>
            <person name="Felipe M.S."/>
            <person name="Goldman G.H."/>
            <person name="Haas B.J."/>
            <person name="McEwen J.G."/>
            <person name="Nino-Vega G."/>
            <person name="Puccia R."/>
            <person name="San-Blas G."/>
            <person name="Soares C.M."/>
            <person name="Birren B.W."/>
            <person name="Cuomo C.A."/>
        </authorList>
    </citation>
    <scope>NUCLEOTIDE SEQUENCE [LARGE SCALE GENOMIC DNA]</scope>
    <source>
        <strain evidence="3">ATCC MYA-826 / Pb01</strain>
    </source>
</reference>
<keyword evidence="3" id="KW-1185">Reference proteome</keyword>
<dbReference type="EMBL" id="KN293993">
    <property type="protein sequence ID" value="KGQ01972.1"/>
    <property type="molecule type" value="Genomic_DNA"/>
</dbReference>
<gene>
    <name evidence="2" type="ORF">PAAG_11144</name>
</gene>
<dbReference type="HOGENOM" id="CLU_2441456_0_0_1"/>
<evidence type="ECO:0000313" key="3">
    <source>
        <dbReference type="Proteomes" id="UP000002059"/>
    </source>
</evidence>
<dbReference type="AlphaFoldDB" id="A0A0A2V6I8"/>
<dbReference type="RefSeq" id="XP_015703451.1">
    <property type="nucleotide sequence ID" value="XM_015846844.1"/>
</dbReference>
<proteinExistence type="predicted"/>